<feature type="region of interest" description="Disordered" evidence="5">
    <location>
        <begin position="460"/>
        <end position="521"/>
    </location>
</feature>
<feature type="transmembrane region" description="Helical" evidence="6">
    <location>
        <begin position="385"/>
        <end position="402"/>
    </location>
</feature>
<evidence type="ECO:0000256" key="5">
    <source>
        <dbReference type="SAM" id="MobiDB-lite"/>
    </source>
</evidence>
<keyword evidence="2 6" id="KW-0812">Transmembrane</keyword>
<keyword evidence="9" id="KW-1185">Reference proteome</keyword>
<feature type="compositionally biased region" description="Low complexity" evidence="5">
    <location>
        <begin position="464"/>
        <end position="477"/>
    </location>
</feature>
<organism evidence="8 9">
    <name type="scientific">Brevibacterium rongguiense</name>
    <dbReference type="NCBI Taxonomy" id="2695267"/>
    <lineage>
        <taxon>Bacteria</taxon>
        <taxon>Bacillati</taxon>
        <taxon>Actinomycetota</taxon>
        <taxon>Actinomycetes</taxon>
        <taxon>Micrococcales</taxon>
        <taxon>Brevibacteriaceae</taxon>
        <taxon>Brevibacterium</taxon>
    </lineage>
</organism>
<dbReference type="Proteomes" id="UP000469215">
    <property type="component" value="Unassembled WGS sequence"/>
</dbReference>
<gene>
    <name evidence="8" type="ORF">GSY69_01935</name>
</gene>
<feature type="transmembrane region" description="Helical" evidence="6">
    <location>
        <begin position="327"/>
        <end position="348"/>
    </location>
</feature>
<proteinExistence type="predicted"/>
<feature type="transmembrane region" description="Helical" evidence="6">
    <location>
        <begin position="241"/>
        <end position="261"/>
    </location>
</feature>
<evidence type="ECO:0000313" key="8">
    <source>
        <dbReference type="EMBL" id="MYM18769.1"/>
    </source>
</evidence>
<feature type="region of interest" description="Disordered" evidence="5">
    <location>
        <begin position="1"/>
        <end position="57"/>
    </location>
</feature>
<evidence type="ECO:0000256" key="4">
    <source>
        <dbReference type="ARBA" id="ARBA00023136"/>
    </source>
</evidence>
<dbReference type="Pfam" id="PF12698">
    <property type="entry name" value="ABC2_membrane_3"/>
    <property type="match status" value="1"/>
</dbReference>
<feature type="compositionally biased region" description="Basic and acidic residues" evidence="5">
    <location>
        <begin position="47"/>
        <end position="57"/>
    </location>
</feature>
<feature type="domain" description="ABC-2 type transporter transmembrane" evidence="7">
    <location>
        <begin position="118"/>
        <end position="433"/>
    </location>
</feature>
<feature type="compositionally biased region" description="Basic and acidic residues" evidence="5">
    <location>
        <begin position="1"/>
        <end position="10"/>
    </location>
</feature>
<evidence type="ECO:0000256" key="1">
    <source>
        <dbReference type="ARBA" id="ARBA00004141"/>
    </source>
</evidence>
<sequence>MTDRTNDSQRKPGRPKRSQDPADIGAAGLGRSDDTVVDEPGVQADAAADRAAADGPHDEEIEIVEYSEDVPFELREEAPAAGREPKTGLVAEFRELSGRQAAWLVSNRETGVVSRSPLFYVTALVIGLAVIAGLIIGVGQKSDPQGGDTTLATVGAGDQAAMIEQQLGIKVQDVQSVEEAQKLVREHRVDAAYVSDPTGQGEATLIALNSEPTAVMEKLQPKMNVTYLEQPAVKAEVAVPLAWAMGGLALAAILTLGAALYGNLRTERRNRITEILAATISPRAAAWGRVWGLTVLSLGYLVIAAGVALLGMSIIGETDLAVAMLPGLGWFAGLYLCTVFLSLALFLWAGTLTGKRAARFLLGLTVVLAVAGVLVPMVFAKSAEVLRILSYIPFASAVAMPLRIFANQAQWWEALIAVAIALVAGLIVFAAAAAAYRANLLRGTGRAGKAVTAKKARKAKAGDAKNGAAKADAAPADAAEDESATAEDADAKTKTKAKAKPSAGGTSAAAKGAKPSAAADE</sequence>
<evidence type="ECO:0000313" key="9">
    <source>
        <dbReference type="Proteomes" id="UP000469215"/>
    </source>
</evidence>
<comment type="caution">
    <text evidence="8">The sequence shown here is derived from an EMBL/GenBank/DDBJ whole genome shotgun (WGS) entry which is preliminary data.</text>
</comment>
<reference evidence="8 9" key="1">
    <citation type="submission" date="2020-01" db="EMBL/GenBank/DDBJ databases">
        <authorList>
            <person name="Deng T."/>
        </authorList>
    </citation>
    <scope>NUCLEOTIDE SEQUENCE [LARGE SCALE GENOMIC DNA]</scope>
    <source>
        <strain evidence="8 9">5221</strain>
    </source>
</reference>
<feature type="transmembrane region" description="Helical" evidence="6">
    <location>
        <begin position="290"/>
        <end position="315"/>
    </location>
</feature>
<feature type="transmembrane region" description="Helical" evidence="6">
    <location>
        <begin position="360"/>
        <end position="379"/>
    </location>
</feature>
<feature type="transmembrane region" description="Helical" evidence="6">
    <location>
        <begin position="414"/>
        <end position="436"/>
    </location>
</feature>
<protein>
    <submittedName>
        <fullName evidence="8">ABC transporter permease</fullName>
    </submittedName>
</protein>
<dbReference type="GO" id="GO:0140359">
    <property type="term" value="F:ABC-type transporter activity"/>
    <property type="evidence" value="ECO:0007669"/>
    <property type="project" value="InterPro"/>
</dbReference>
<dbReference type="RefSeq" id="WP_160952214.1">
    <property type="nucleotide sequence ID" value="NZ_WWEQ01000005.1"/>
</dbReference>
<feature type="transmembrane region" description="Helical" evidence="6">
    <location>
        <begin position="118"/>
        <end position="138"/>
    </location>
</feature>
<keyword evidence="4 6" id="KW-0472">Membrane</keyword>
<dbReference type="GO" id="GO:0016020">
    <property type="term" value="C:membrane"/>
    <property type="evidence" value="ECO:0007669"/>
    <property type="project" value="UniProtKB-SubCell"/>
</dbReference>
<accession>A0A6N9H4D0</accession>
<evidence type="ECO:0000256" key="2">
    <source>
        <dbReference type="ARBA" id="ARBA00022692"/>
    </source>
</evidence>
<dbReference type="EMBL" id="WWEQ01000005">
    <property type="protein sequence ID" value="MYM18769.1"/>
    <property type="molecule type" value="Genomic_DNA"/>
</dbReference>
<evidence type="ECO:0000259" key="7">
    <source>
        <dbReference type="Pfam" id="PF12698"/>
    </source>
</evidence>
<comment type="subcellular location">
    <subcellularLocation>
        <location evidence="1">Membrane</location>
        <topology evidence="1">Multi-pass membrane protein</topology>
    </subcellularLocation>
</comment>
<dbReference type="InterPro" id="IPR013525">
    <property type="entry name" value="ABC2_TM"/>
</dbReference>
<dbReference type="AlphaFoldDB" id="A0A6N9H4D0"/>
<feature type="compositionally biased region" description="Low complexity" evidence="5">
    <location>
        <begin position="500"/>
        <end position="521"/>
    </location>
</feature>
<name>A0A6N9H4D0_9MICO</name>
<feature type="compositionally biased region" description="Acidic residues" evidence="5">
    <location>
        <begin position="478"/>
        <end position="488"/>
    </location>
</feature>
<evidence type="ECO:0000256" key="3">
    <source>
        <dbReference type="ARBA" id="ARBA00022989"/>
    </source>
</evidence>
<evidence type="ECO:0000256" key="6">
    <source>
        <dbReference type="SAM" id="Phobius"/>
    </source>
</evidence>
<keyword evidence="3 6" id="KW-1133">Transmembrane helix</keyword>